<dbReference type="AlphaFoldDB" id="A0A290X1X5"/>
<dbReference type="KEGG" id="jsv:CNX70_25510"/>
<accession>A0A290X1X5</accession>
<organism evidence="1 2">
    <name type="scientific">Janthinobacterium svalbardensis</name>
    <dbReference type="NCBI Taxonomy" id="368607"/>
    <lineage>
        <taxon>Bacteria</taxon>
        <taxon>Pseudomonadati</taxon>
        <taxon>Pseudomonadota</taxon>
        <taxon>Betaproteobacteria</taxon>
        <taxon>Burkholderiales</taxon>
        <taxon>Oxalobacteraceae</taxon>
        <taxon>Janthinobacterium</taxon>
    </lineage>
</organism>
<evidence type="ECO:0000313" key="2">
    <source>
        <dbReference type="Proteomes" id="UP000218437"/>
    </source>
</evidence>
<keyword evidence="2" id="KW-1185">Reference proteome</keyword>
<dbReference type="EMBL" id="CP023422">
    <property type="protein sequence ID" value="ATD63137.1"/>
    <property type="molecule type" value="Genomic_DNA"/>
</dbReference>
<name>A0A290X1X5_9BURK</name>
<dbReference type="Proteomes" id="UP000218437">
    <property type="component" value="Chromosome"/>
</dbReference>
<sequence>MQPLNTVQAASRRQVQVIFLKESMAGDGGLRVDEYCYVDIIIGLANQDGNVVVPWKKCAGRKNTEILRVRYPVAPQARYHGRLAALAGGGMPVTRAVA</sequence>
<gene>
    <name evidence="1" type="ORF">CNX70_25510</name>
</gene>
<protein>
    <submittedName>
        <fullName evidence="1">Uncharacterized protein</fullName>
    </submittedName>
</protein>
<reference evidence="1 2" key="1">
    <citation type="submission" date="2017-09" db="EMBL/GenBank/DDBJ databases">
        <title>Complete genome sequence of Janthinobacterium svalbardensis PAMC 27463.</title>
        <authorList>
            <person name="Cho Y.-J."/>
            <person name="Cho A."/>
            <person name="Kim O.-S."/>
            <person name="Lee J.-I."/>
        </authorList>
    </citation>
    <scope>NUCLEOTIDE SEQUENCE [LARGE SCALE GENOMIC DNA]</scope>
    <source>
        <strain evidence="1 2">PAMC 27463</strain>
    </source>
</reference>
<evidence type="ECO:0000313" key="1">
    <source>
        <dbReference type="EMBL" id="ATD63137.1"/>
    </source>
</evidence>
<proteinExistence type="predicted"/>